<organism evidence="1 2">
    <name type="scientific">Parendozoicomonas callyspongiae</name>
    <dbReference type="NCBI Taxonomy" id="2942213"/>
    <lineage>
        <taxon>Bacteria</taxon>
        <taxon>Pseudomonadati</taxon>
        <taxon>Pseudomonadota</taxon>
        <taxon>Gammaproteobacteria</taxon>
        <taxon>Oceanospirillales</taxon>
        <taxon>Endozoicomonadaceae</taxon>
        <taxon>Parendozoicomonas</taxon>
    </lineage>
</organism>
<name>A0ABT0PDH8_9GAMM</name>
<keyword evidence="2" id="KW-1185">Reference proteome</keyword>
<comment type="caution">
    <text evidence="1">The sequence shown here is derived from an EMBL/GenBank/DDBJ whole genome shotgun (WGS) entry which is preliminary data.</text>
</comment>
<dbReference type="RefSeq" id="WP_249698294.1">
    <property type="nucleotide sequence ID" value="NZ_JAMFLX010000005.1"/>
</dbReference>
<dbReference type="Proteomes" id="UP001203338">
    <property type="component" value="Unassembled WGS sequence"/>
</dbReference>
<sequence>MRLTGKLADSRLELQFTPLTTAENQQYLLHWALTGSDRSTEVKSGENAHNTLHHDFVALEFGRVMQSRDKAQWMVEIPTGKYQGPLALSVWVTPVNNPCEVLQAAGLNNPFQREKEQQMLPMETIMTTAMATGIMFAKPKQSSL</sequence>
<gene>
    <name evidence="1" type="ORF">M3P05_05075</name>
</gene>
<dbReference type="InterPro" id="IPR036249">
    <property type="entry name" value="Thioredoxin-like_sf"/>
</dbReference>
<proteinExistence type="predicted"/>
<accession>A0ABT0PDH8</accession>
<dbReference type="SUPFAM" id="SSF52833">
    <property type="entry name" value="Thioredoxin-like"/>
    <property type="match status" value="1"/>
</dbReference>
<dbReference type="EMBL" id="JAMFLX010000005">
    <property type="protein sequence ID" value="MCL6269316.1"/>
    <property type="molecule type" value="Genomic_DNA"/>
</dbReference>
<reference evidence="1 2" key="1">
    <citation type="submission" date="2022-05" db="EMBL/GenBank/DDBJ databases">
        <authorList>
            <person name="Park J.-S."/>
        </authorList>
    </citation>
    <scope>NUCLEOTIDE SEQUENCE [LARGE SCALE GENOMIC DNA]</scope>
    <source>
        <strain evidence="1 2">2012CJ34-2</strain>
    </source>
</reference>
<protein>
    <submittedName>
        <fullName evidence="1">Uncharacterized protein</fullName>
    </submittedName>
</protein>
<evidence type="ECO:0000313" key="1">
    <source>
        <dbReference type="EMBL" id="MCL6269316.1"/>
    </source>
</evidence>
<evidence type="ECO:0000313" key="2">
    <source>
        <dbReference type="Proteomes" id="UP001203338"/>
    </source>
</evidence>